<evidence type="ECO:0000313" key="3">
    <source>
        <dbReference type="Proteomes" id="UP000277300"/>
    </source>
</evidence>
<evidence type="ECO:0000313" key="2">
    <source>
        <dbReference type="EMBL" id="RLN53897.1"/>
    </source>
</evidence>
<gene>
    <name evidence="2" type="ORF">BBP00_00009147</name>
</gene>
<proteinExistence type="predicted"/>
<keyword evidence="1" id="KW-1133">Transmembrane helix</keyword>
<reference evidence="2 3" key="1">
    <citation type="submission" date="2018-07" db="EMBL/GenBank/DDBJ databases">
        <title>Genome sequencing of oomycete isolates from Chile give support for New Zealand origin for Phytophthora kernoviae and make available the first Nothophytophthora sp. genome.</title>
        <authorList>
            <person name="Studholme D.J."/>
            <person name="Sanfuentes E."/>
            <person name="Panda P."/>
            <person name="Hill R."/>
            <person name="Sambles C."/>
            <person name="Grant M."/>
            <person name="Williams N.M."/>
            <person name="Mcdougal R.L."/>
        </authorList>
    </citation>
    <scope>NUCLEOTIDE SEQUENCE [LARGE SCALE GENOMIC DNA]</scope>
    <source>
        <strain evidence="2">Chile6</strain>
    </source>
</reference>
<protein>
    <submittedName>
        <fullName evidence="2">Uncharacterized protein</fullName>
    </submittedName>
</protein>
<evidence type="ECO:0000256" key="1">
    <source>
        <dbReference type="SAM" id="Phobius"/>
    </source>
</evidence>
<accession>A0A3F2RDE4</accession>
<feature type="non-terminal residue" evidence="2">
    <location>
        <position position="56"/>
    </location>
</feature>
<name>A0A3F2RDE4_9STRA</name>
<dbReference type="Proteomes" id="UP000277300">
    <property type="component" value="Unassembled WGS sequence"/>
</dbReference>
<sequence>MHIIWGINLWRPRQNTFVNFLVKARKSLDDVFVFIFALVVFVATRALWLWLLRAQS</sequence>
<organism evidence="2 3">
    <name type="scientific">Phytophthora kernoviae</name>
    <dbReference type="NCBI Taxonomy" id="325452"/>
    <lineage>
        <taxon>Eukaryota</taxon>
        <taxon>Sar</taxon>
        <taxon>Stramenopiles</taxon>
        <taxon>Oomycota</taxon>
        <taxon>Peronosporomycetes</taxon>
        <taxon>Peronosporales</taxon>
        <taxon>Peronosporaceae</taxon>
        <taxon>Phytophthora</taxon>
    </lineage>
</organism>
<dbReference type="AlphaFoldDB" id="A0A3F2RDE4"/>
<dbReference type="EMBL" id="MBDO02000567">
    <property type="protein sequence ID" value="RLN53897.1"/>
    <property type="molecule type" value="Genomic_DNA"/>
</dbReference>
<feature type="transmembrane region" description="Helical" evidence="1">
    <location>
        <begin position="31"/>
        <end position="52"/>
    </location>
</feature>
<comment type="caution">
    <text evidence="2">The sequence shown here is derived from an EMBL/GenBank/DDBJ whole genome shotgun (WGS) entry which is preliminary data.</text>
</comment>
<keyword evidence="1" id="KW-0812">Transmembrane</keyword>
<keyword evidence="1" id="KW-0472">Membrane</keyword>